<keyword evidence="2" id="KW-1185">Reference proteome</keyword>
<gene>
    <name evidence="1" type="ORF">ACFFUT_07545</name>
</gene>
<proteinExistence type="predicted"/>
<comment type="caution">
    <text evidence="1">The sequence shown here is derived from an EMBL/GenBank/DDBJ whole genome shotgun (WGS) entry which is preliminary data.</text>
</comment>
<name>A0ABV5JFT1_9RHOB</name>
<evidence type="ECO:0000313" key="1">
    <source>
        <dbReference type="EMBL" id="MFB9231638.1"/>
    </source>
</evidence>
<organism evidence="1 2">
    <name type="scientific">Pseudohalocynthiibacter aestuariivivens</name>
    <dbReference type="NCBI Taxonomy" id="1591409"/>
    <lineage>
        <taxon>Bacteria</taxon>
        <taxon>Pseudomonadati</taxon>
        <taxon>Pseudomonadota</taxon>
        <taxon>Alphaproteobacteria</taxon>
        <taxon>Rhodobacterales</taxon>
        <taxon>Paracoccaceae</taxon>
        <taxon>Pseudohalocynthiibacter</taxon>
    </lineage>
</organism>
<dbReference type="RefSeq" id="WP_213890244.1">
    <property type="nucleotide sequence ID" value="NZ_JAGFNU010000009.1"/>
</dbReference>
<evidence type="ECO:0000313" key="2">
    <source>
        <dbReference type="Proteomes" id="UP001589683"/>
    </source>
</evidence>
<dbReference type="Proteomes" id="UP001589683">
    <property type="component" value="Unassembled WGS sequence"/>
</dbReference>
<sequence length="145" mass="16359">MRKIMVGNRSDTTTTYVTGITNPKSDQLKPGEVEFSDQVKLVESAIEVDCLTLCAEPKEFAVHTFVKAIFLAHAYEKDEVIAYNIAPWINNYCRKNCTTAEALNWFETVITDASKILEWSAPSVAPDKRDDNLAFRLHVSRDISD</sequence>
<dbReference type="EMBL" id="JBHMEA010000024">
    <property type="protein sequence ID" value="MFB9231638.1"/>
    <property type="molecule type" value="Genomic_DNA"/>
</dbReference>
<protein>
    <submittedName>
        <fullName evidence="1">Uncharacterized protein</fullName>
    </submittedName>
</protein>
<reference evidence="1 2" key="1">
    <citation type="submission" date="2024-09" db="EMBL/GenBank/DDBJ databases">
        <authorList>
            <person name="Sun Q."/>
            <person name="Mori K."/>
        </authorList>
    </citation>
    <scope>NUCLEOTIDE SEQUENCE [LARGE SCALE GENOMIC DNA]</scope>
    <source>
        <strain evidence="1 2">CECT 8726</strain>
    </source>
</reference>
<accession>A0ABV5JFT1</accession>